<name>A0A3N4I9Z0_ASCIM</name>
<accession>A0A3N4I9Z0</accession>
<dbReference type="AlphaFoldDB" id="A0A3N4I9Z0"/>
<evidence type="ECO:0000313" key="3">
    <source>
        <dbReference type="Proteomes" id="UP000275078"/>
    </source>
</evidence>
<proteinExistence type="predicted"/>
<evidence type="ECO:0000313" key="2">
    <source>
        <dbReference type="EMBL" id="RPA82903.1"/>
    </source>
</evidence>
<reference evidence="2 3" key="1">
    <citation type="journal article" date="2018" name="Nat. Ecol. Evol.">
        <title>Pezizomycetes genomes reveal the molecular basis of ectomycorrhizal truffle lifestyle.</title>
        <authorList>
            <person name="Murat C."/>
            <person name="Payen T."/>
            <person name="Noel B."/>
            <person name="Kuo A."/>
            <person name="Morin E."/>
            <person name="Chen J."/>
            <person name="Kohler A."/>
            <person name="Krizsan K."/>
            <person name="Balestrini R."/>
            <person name="Da Silva C."/>
            <person name="Montanini B."/>
            <person name="Hainaut M."/>
            <person name="Levati E."/>
            <person name="Barry K.W."/>
            <person name="Belfiori B."/>
            <person name="Cichocki N."/>
            <person name="Clum A."/>
            <person name="Dockter R.B."/>
            <person name="Fauchery L."/>
            <person name="Guy J."/>
            <person name="Iotti M."/>
            <person name="Le Tacon F."/>
            <person name="Lindquist E.A."/>
            <person name="Lipzen A."/>
            <person name="Malagnac F."/>
            <person name="Mello A."/>
            <person name="Molinier V."/>
            <person name="Miyauchi S."/>
            <person name="Poulain J."/>
            <person name="Riccioni C."/>
            <person name="Rubini A."/>
            <person name="Sitrit Y."/>
            <person name="Splivallo R."/>
            <person name="Traeger S."/>
            <person name="Wang M."/>
            <person name="Zifcakova L."/>
            <person name="Wipf D."/>
            <person name="Zambonelli A."/>
            <person name="Paolocci F."/>
            <person name="Nowrousian M."/>
            <person name="Ottonello S."/>
            <person name="Baldrian P."/>
            <person name="Spatafora J.W."/>
            <person name="Henrissat B."/>
            <person name="Nagy L.G."/>
            <person name="Aury J.M."/>
            <person name="Wincker P."/>
            <person name="Grigoriev I.V."/>
            <person name="Bonfante P."/>
            <person name="Martin F.M."/>
        </authorList>
    </citation>
    <scope>NUCLEOTIDE SEQUENCE [LARGE SCALE GENOMIC DNA]</scope>
    <source>
        <strain evidence="2 3">RN42</strain>
    </source>
</reference>
<sequence>MPFSPRRSFKSSVFCLHHLSTAITATSSPKIHPTLPAQTTDTQPSTTSCSKTEYLRSFRNIRCAILASNPPAYWCSGIRHFSSCENDERKSESVQVTVIENKQSDTHEEVHVDTEIRNRLDANGTINASLPNGTSSLFYSVSLCFCPGSVS</sequence>
<dbReference type="EMBL" id="ML119668">
    <property type="protein sequence ID" value="RPA82903.1"/>
    <property type="molecule type" value="Genomic_DNA"/>
</dbReference>
<evidence type="ECO:0000256" key="1">
    <source>
        <dbReference type="SAM" id="MobiDB-lite"/>
    </source>
</evidence>
<dbReference type="Proteomes" id="UP000275078">
    <property type="component" value="Unassembled WGS sequence"/>
</dbReference>
<gene>
    <name evidence="2" type="ORF">BJ508DRAFT_81150</name>
</gene>
<feature type="region of interest" description="Disordered" evidence="1">
    <location>
        <begin position="28"/>
        <end position="47"/>
    </location>
</feature>
<feature type="compositionally biased region" description="Polar residues" evidence="1">
    <location>
        <begin position="36"/>
        <end position="47"/>
    </location>
</feature>
<keyword evidence="3" id="KW-1185">Reference proteome</keyword>
<organism evidence="2 3">
    <name type="scientific">Ascobolus immersus RN42</name>
    <dbReference type="NCBI Taxonomy" id="1160509"/>
    <lineage>
        <taxon>Eukaryota</taxon>
        <taxon>Fungi</taxon>
        <taxon>Dikarya</taxon>
        <taxon>Ascomycota</taxon>
        <taxon>Pezizomycotina</taxon>
        <taxon>Pezizomycetes</taxon>
        <taxon>Pezizales</taxon>
        <taxon>Ascobolaceae</taxon>
        <taxon>Ascobolus</taxon>
    </lineage>
</organism>
<protein>
    <submittedName>
        <fullName evidence="2">Uncharacterized protein</fullName>
    </submittedName>
</protein>